<accession>A0ABW5Y1P5</accession>
<dbReference type="EMBL" id="JBHUOR010000107">
    <property type="protein sequence ID" value="MFD2869247.1"/>
    <property type="molecule type" value="Genomic_DNA"/>
</dbReference>
<name>A0ABW5Y1P5_9BACL</name>
<organism evidence="1 2">
    <name type="scientific">Kurthia populi</name>
    <dbReference type="NCBI Taxonomy" id="1562132"/>
    <lineage>
        <taxon>Bacteria</taxon>
        <taxon>Bacillati</taxon>
        <taxon>Bacillota</taxon>
        <taxon>Bacilli</taxon>
        <taxon>Bacillales</taxon>
        <taxon>Caryophanaceae</taxon>
        <taxon>Kurthia</taxon>
    </lineage>
</organism>
<dbReference type="Proteomes" id="UP001597568">
    <property type="component" value="Unassembled WGS sequence"/>
</dbReference>
<sequence>MYRWFIVAIATLALTVGSFVTSFVTYGMGTIAAFYQVDWQLTQFQTGFISTMTNVGPYVR</sequence>
<keyword evidence="2" id="KW-1185">Reference proteome</keyword>
<evidence type="ECO:0000313" key="2">
    <source>
        <dbReference type="Proteomes" id="UP001597568"/>
    </source>
</evidence>
<proteinExistence type="predicted"/>
<evidence type="ECO:0000313" key="1">
    <source>
        <dbReference type="EMBL" id="MFD2869247.1"/>
    </source>
</evidence>
<comment type="caution">
    <text evidence="1">The sequence shown here is derived from an EMBL/GenBank/DDBJ whole genome shotgun (WGS) entry which is preliminary data.</text>
</comment>
<reference evidence="2" key="1">
    <citation type="journal article" date="2019" name="Int. J. Syst. Evol. Microbiol.">
        <title>The Global Catalogue of Microorganisms (GCM) 10K type strain sequencing project: providing services to taxonomists for standard genome sequencing and annotation.</title>
        <authorList>
            <consortium name="The Broad Institute Genomics Platform"/>
            <consortium name="The Broad Institute Genome Sequencing Center for Infectious Disease"/>
            <person name="Wu L."/>
            <person name="Ma J."/>
        </authorList>
    </citation>
    <scope>NUCLEOTIDE SEQUENCE [LARGE SCALE GENOMIC DNA]</scope>
    <source>
        <strain evidence="2">KCTC 33522</strain>
    </source>
</reference>
<gene>
    <name evidence="1" type="ORF">ACFSY7_12160</name>
</gene>
<protein>
    <submittedName>
        <fullName evidence="1">Uncharacterized protein</fullName>
    </submittedName>
</protein>
<dbReference type="RefSeq" id="WP_380148033.1">
    <property type="nucleotide sequence ID" value="NZ_JBHUOR010000107.1"/>
</dbReference>